<keyword evidence="2" id="KW-1133">Transmembrane helix</keyword>
<name>A0AAJ1MHL0_9SPIO</name>
<dbReference type="AlphaFoldDB" id="A0AAJ1MHL0"/>
<keyword evidence="1" id="KW-0175">Coiled coil</keyword>
<evidence type="ECO:0000256" key="1">
    <source>
        <dbReference type="SAM" id="Coils"/>
    </source>
</evidence>
<evidence type="ECO:0000256" key="2">
    <source>
        <dbReference type="SAM" id="Phobius"/>
    </source>
</evidence>
<dbReference type="EMBL" id="JAQQAL010000006">
    <property type="protein sequence ID" value="MDC7225378.1"/>
    <property type="molecule type" value="Genomic_DNA"/>
</dbReference>
<evidence type="ECO:0000313" key="3">
    <source>
        <dbReference type="EMBL" id="MDC7225378.1"/>
    </source>
</evidence>
<feature type="transmembrane region" description="Helical" evidence="2">
    <location>
        <begin position="46"/>
        <end position="66"/>
    </location>
</feature>
<gene>
    <name evidence="3" type="ORF">PQJ61_01290</name>
</gene>
<feature type="coiled-coil region" evidence="1">
    <location>
        <begin position="104"/>
        <end position="138"/>
    </location>
</feature>
<organism evidence="3 4">
    <name type="scientific">Candidatus Thalassospirochaeta sargassi</name>
    <dbReference type="NCBI Taxonomy" id="3119039"/>
    <lineage>
        <taxon>Bacteria</taxon>
        <taxon>Pseudomonadati</taxon>
        <taxon>Spirochaetota</taxon>
        <taxon>Spirochaetia</taxon>
        <taxon>Spirochaetales</taxon>
        <taxon>Spirochaetaceae</taxon>
        <taxon>Candidatus Thalassospirochaeta</taxon>
    </lineage>
</organism>
<comment type="caution">
    <text evidence="3">The sequence shown here is derived from an EMBL/GenBank/DDBJ whole genome shotgun (WGS) entry which is preliminary data.</text>
</comment>
<keyword evidence="2" id="KW-0812">Transmembrane</keyword>
<feature type="coiled-coil region" evidence="1">
    <location>
        <begin position="489"/>
        <end position="673"/>
    </location>
</feature>
<dbReference type="Proteomes" id="UP001221217">
    <property type="component" value="Unassembled WGS sequence"/>
</dbReference>
<feature type="coiled-coil region" evidence="1">
    <location>
        <begin position="191"/>
        <end position="279"/>
    </location>
</feature>
<accession>A0AAJ1MHL0</accession>
<sequence>MSDDQHLEIEEKERDEILEEIDELVATNRLPISEDMETLKPQKSGTAFPLLINIFAIAAVISTFYFSGKLFEQKQEDLSIKNASYLSAEGKLLEELKKESAVQLEQKDQEIGAIQDELAELDRQSRELAESMDQQIADREAELRLALEAELEGERAKLRAQGKSETDIESELNQIEQQRSAEYEAELSAFRASTEEAIADKERELAMAKALNEELLAEVNAEKERIENETRQRETELTAQFEAEKAVLAEEAAAAEAQLEQLNKNRKREELIIDQINGSYESIFSLLESGNSEEALKQVEALKILINEPGLASLEAVNARSGNDRDMIEIITEKIEEQAYKNDVDTTSLTAAADMLLSAQEIAGLGTEAWEAGRTAEAGEYYSRSLEKIPALKQAWQNLDIIQKNIESERMTALLDEGRSLEEQGLQSEAAQQFAQAARSAFTFNPALLNRAVDGILSTMDADKKIQLAAKDAEISGISQLTGARAEEINRLQTELAEVEAGYKQQLAAITTDHEAQLAAARADFEAKLVEAGADLTNIEAEKNTEIEQLRGDKEAAEAALADAEQTIEEGRAYIAELEASTEAEIGRLKAASEAEIEKLKAEITDAAAAAQEAVNMNEAAAEIEELRAETEAAVAETRAAADEEIQQIKNELAEAESKYSALMEEYSLSEENLASRLRASQVTGYNSGLKQGRSTAFEDILSFTAYLDGSAELDDAAENEITEKSKSESLYGEAIQRIQDLAAAGTAETGTEIIAVAQNILIGTVSYASGNSITIEPLTQLEIETGTRITIKRIERGRDEQYVTFGVITSASEGRISARTDPASEASAQSMDLVYIVR</sequence>
<keyword evidence="2" id="KW-0472">Membrane</keyword>
<reference evidence="3 4" key="1">
    <citation type="submission" date="2022-12" db="EMBL/GenBank/DDBJ databases">
        <title>Metagenome assembled genome from gulf of manar.</title>
        <authorList>
            <person name="Kohli P."/>
            <person name="Pk S."/>
            <person name="Venkata Ramana C."/>
            <person name="Sasikala C."/>
        </authorList>
    </citation>
    <scope>NUCLEOTIDE SEQUENCE [LARGE SCALE GENOMIC DNA]</scope>
    <source>
        <strain evidence="3">JB008</strain>
    </source>
</reference>
<protein>
    <submittedName>
        <fullName evidence="3">Uncharacterized protein</fullName>
    </submittedName>
</protein>
<evidence type="ECO:0000313" key="4">
    <source>
        <dbReference type="Proteomes" id="UP001221217"/>
    </source>
</evidence>
<proteinExistence type="predicted"/>